<feature type="region of interest" description="Disordered" evidence="1">
    <location>
        <begin position="160"/>
        <end position="182"/>
    </location>
</feature>
<evidence type="ECO:0000256" key="1">
    <source>
        <dbReference type="SAM" id="MobiDB-lite"/>
    </source>
</evidence>
<keyword evidence="4" id="KW-1185">Reference proteome</keyword>
<accession>A0A167UEN7</accession>
<name>A0A167UEN7_CORFA</name>
<sequence length="182" mass="21015">MEPEVRFLLHCVTVARVVPTLCTLFIYLRRRERTCLKPLWLFIGFLWGTGFLWYAHAAFVLEDLRLAGRILLGFGAAFDGVFFLREDLERLWAKIDRDDEDLLLLSSPLVPPPPPPTPTRRPWTRRPRWPRSTFGRYGPPPPRYSEFPEMGETVVELGTIDPAVLRPQRDQADAPSVSSSRR</sequence>
<feature type="transmembrane region" description="Helical" evidence="2">
    <location>
        <begin position="66"/>
        <end position="84"/>
    </location>
</feature>
<proteinExistence type="predicted"/>
<keyword evidence="2" id="KW-0472">Membrane</keyword>
<dbReference type="GeneID" id="30021882"/>
<feature type="compositionally biased region" description="Pro residues" evidence="1">
    <location>
        <begin position="109"/>
        <end position="119"/>
    </location>
</feature>
<feature type="region of interest" description="Disordered" evidence="1">
    <location>
        <begin position="106"/>
        <end position="145"/>
    </location>
</feature>
<gene>
    <name evidence="3" type="ORF">ISF_05590</name>
</gene>
<feature type="transmembrane region" description="Helical" evidence="2">
    <location>
        <begin position="39"/>
        <end position="60"/>
    </location>
</feature>
<dbReference type="AlphaFoldDB" id="A0A167UEN7"/>
<keyword evidence="2" id="KW-1133">Transmembrane helix</keyword>
<comment type="caution">
    <text evidence="3">The sequence shown here is derived from an EMBL/GenBank/DDBJ whole genome shotgun (WGS) entry which is preliminary data.</text>
</comment>
<protein>
    <submittedName>
        <fullName evidence="3">Uncharacterized protein</fullName>
    </submittedName>
</protein>
<evidence type="ECO:0000313" key="3">
    <source>
        <dbReference type="EMBL" id="OAA61511.1"/>
    </source>
</evidence>
<keyword evidence="2" id="KW-0812">Transmembrane</keyword>
<organism evidence="3 4">
    <name type="scientific">Cordyceps fumosorosea (strain ARSEF 2679)</name>
    <name type="common">Isaria fumosorosea</name>
    <dbReference type="NCBI Taxonomy" id="1081104"/>
    <lineage>
        <taxon>Eukaryota</taxon>
        <taxon>Fungi</taxon>
        <taxon>Dikarya</taxon>
        <taxon>Ascomycota</taxon>
        <taxon>Pezizomycotina</taxon>
        <taxon>Sordariomycetes</taxon>
        <taxon>Hypocreomycetidae</taxon>
        <taxon>Hypocreales</taxon>
        <taxon>Cordycipitaceae</taxon>
        <taxon>Cordyceps</taxon>
    </lineage>
</organism>
<dbReference type="EMBL" id="AZHB01000013">
    <property type="protein sequence ID" value="OAA61511.1"/>
    <property type="molecule type" value="Genomic_DNA"/>
</dbReference>
<feature type="transmembrane region" description="Helical" evidence="2">
    <location>
        <begin position="6"/>
        <end position="27"/>
    </location>
</feature>
<dbReference type="Proteomes" id="UP000076744">
    <property type="component" value="Unassembled WGS sequence"/>
</dbReference>
<evidence type="ECO:0000256" key="2">
    <source>
        <dbReference type="SAM" id="Phobius"/>
    </source>
</evidence>
<dbReference type="RefSeq" id="XP_018703766.1">
    <property type="nucleotide sequence ID" value="XM_018849195.1"/>
</dbReference>
<reference evidence="3 4" key="1">
    <citation type="journal article" date="2016" name="Genome Biol. Evol.">
        <title>Divergent and convergent evolution of fungal pathogenicity.</title>
        <authorList>
            <person name="Shang Y."/>
            <person name="Xiao G."/>
            <person name="Zheng P."/>
            <person name="Cen K."/>
            <person name="Zhan S."/>
            <person name="Wang C."/>
        </authorList>
    </citation>
    <scope>NUCLEOTIDE SEQUENCE [LARGE SCALE GENOMIC DNA]</scope>
    <source>
        <strain evidence="3 4">ARSEF 2679</strain>
    </source>
</reference>
<evidence type="ECO:0000313" key="4">
    <source>
        <dbReference type="Proteomes" id="UP000076744"/>
    </source>
</evidence>